<proteinExistence type="inferred from homology"/>
<dbReference type="PROSITE" id="PS50931">
    <property type="entry name" value="HTH_LYSR"/>
    <property type="match status" value="1"/>
</dbReference>
<evidence type="ECO:0000256" key="2">
    <source>
        <dbReference type="ARBA" id="ARBA00023015"/>
    </source>
</evidence>
<dbReference type="SUPFAM" id="SSF53850">
    <property type="entry name" value="Periplasmic binding protein-like II"/>
    <property type="match status" value="1"/>
</dbReference>
<evidence type="ECO:0000313" key="6">
    <source>
        <dbReference type="EMBL" id="KPB01426.1"/>
    </source>
</evidence>
<keyword evidence="7" id="KW-1185">Reference proteome</keyword>
<dbReference type="Gene3D" id="1.10.10.10">
    <property type="entry name" value="Winged helix-like DNA-binding domain superfamily/Winged helix DNA-binding domain"/>
    <property type="match status" value="1"/>
</dbReference>
<gene>
    <name evidence="6" type="ORF">SU32_08780</name>
</gene>
<dbReference type="FunFam" id="1.10.10.10:FF:000001">
    <property type="entry name" value="LysR family transcriptional regulator"/>
    <property type="match status" value="1"/>
</dbReference>
<sequence>MAQSERLPTLAVLRCFEASAKQESFTAAAEELGLTQSAVSRQVKELEDQIGAPLFRREGRGVRLTGAGRALADAVCDDLERLRRTVRHAVAAGTGPQVLAIAAPPTFAARWLVPRLPEFRNMHNGLEMVVYSRSEPFDLHKEQIDVAVHFGGWDWPGAQLSPLCPETLVAVAAPDLVARYDVSEPMDVLNMPLLHLSSRGHLWEEFALSVGENGSTLRRGSTFDQFSLVISAVLVGMGAAILPTYLIEPELNDGQLIQLADVTTDTAKSYFVATPMGQNLPLSASFTSWLRKQVVQPRAF</sequence>
<keyword evidence="4" id="KW-0804">Transcription</keyword>
<dbReference type="RefSeq" id="WP_053999071.1">
    <property type="nucleotide sequence ID" value="NZ_JXMU01000011.1"/>
</dbReference>
<keyword evidence="2" id="KW-0805">Transcription regulation</keyword>
<evidence type="ECO:0000256" key="3">
    <source>
        <dbReference type="ARBA" id="ARBA00023125"/>
    </source>
</evidence>
<comment type="similarity">
    <text evidence="1">Belongs to the LysR transcriptional regulatory family.</text>
</comment>
<dbReference type="OrthoDB" id="5526340at2"/>
<evidence type="ECO:0000256" key="4">
    <source>
        <dbReference type="ARBA" id="ARBA00023163"/>
    </source>
</evidence>
<dbReference type="InterPro" id="IPR036390">
    <property type="entry name" value="WH_DNA-bd_sf"/>
</dbReference>
<reference evidence="6 7" key="1">
    <citation type="submission" date="2015-01" db="EMBL/GenBank/DDBJ databases">
        <title>Ahrensia donghaiensis sp. nov., a novel dimethylsulphoniopropionate-cleavage bacterium isolated from seawater and emended descriptions of the genus Ahrensia and Ahrensia kielensis.</title>
        <authorList>
            <person name="Liu J."/>
        </authorList>
    </citation>
    <scope>NUCLEOTIDE SEQUENCE [LARGE SCALE GENOMIC DNA]</scope>
    <source>
        <strain evidence="6 7">LZD062</strain>
    </source>
</reference>
<organism evidence="6 7">
    <name type="scientific">Ahrensia marina</name>
    <dbReference type="NCBI Taxonomy" id="1514904"/>
    <lineage>
        <taxon>Bacteria</taxon>
        <taxon>Pseudomonadati</taxon>
        <taxon>Pseudomonadota</taxon>
        <taxon>Alphaproteobacteria</taxon>
        <taxon>Hyphomicrobiales</taxon>
        <taxon>Ahrensiaceae</taxon>
        <taxon>Ahrensia</taxon>
    </lineage>
</organism>
<dbReference type="AlphaFoldDB" id="A0A0M9GN82"/>
<dbReference type="PATRIC" id="fig|1514904.3.peg.575"/>
<dbReference type="GO" id="GO:0003700">
    <property type="term" value="F:DNA-binding transcription factor activity"/>
    <property type="evidence" value="ECO:0007669"/>
    <property type="project" value="InterPro"/>
</dbReference>
<protein>
    <submittedName>
        <fullName evidence="6">Transcriptional regulator</fullName>
    </submittedName>
</protein>
<dbReference type="Pfam" id="PF03466">
    <property type="entry name" value="LysR_substrate"/>
    <property type="match status" value="1"/>
</dbReference>
<dbReference type="Pfam" id="PF00126">
    <property type="entry name" value="HTH_1"/>
    <property type="match status" value="1"/>
</dbReference>
<feature type="domain" description="HTH lysR-type" evidence="5">
    <location>
        <begin position="8"/>
        <end position="65"/>
    </location>
</feature>
<keyword evidence="3" id="KW-0238">DNA-binding</keyword>
<comment type="caution">
    <text evidence="6">The sequence shown here is derived from an EMBL/GenBank/DDBJ whole genome shotgun (WGS) entry which is preliminary data.</text>
</comment>
<dbReference type="GO" id="GO:0006351">
    <property type="term" value="P:DNA-templated transcription"/>
    <property type="evidence" value="ECO:0007669"/>
    <property type="project" value="TreeGrafter"/>
</dbReference>
<dbReference type="STRING" id="1514904.SU32_08780"/>
<dbReference type="GO" id="GO:0043565">
    <property type="term" value="F:sequence-specific DNA binding"/>
    <property type="evidence" value="ECO:0007669"/>
    <property type="project" value="TreeGrafter"/>
</dbReference>
<dbReference type="PANTHER" id="PTHR30537">
    <property type="entry name" value="HTH-TYPE TRANSCRIPTIONAL REGULATOR"/>
    <property type="match status" value="1"/>
</dbReference>
<dbReference type="PRINTS" id="PR00039">
    <property type="entry name" value="HTHLYSR"/>
</dbReference>
<dbReference type="InterPro" id="IPR058163">
    <property type="entry name" value="LysR-type_TF_proteobact-type"/>
</dbReference>
<name>A0A0M9GN82_9HYPH</name>
<evidence type="ECO:0000256" key="1">
    <source>
        <dbReference type="ARBA" id="ARBA00009437"/>
    </source>
</evidence>
<dbReference type="PANTHER" id="PTHR30537:SF26">
    <property type="entry name" value="GLYCINE CLEAVAGE SYSTEM TRANSCRIPTIONAL ACTIVATOR"/>
    <property type="match status" value="1"/>
</dbReference>
<evidence type="ECO:0000313" key="7">
    <source>
        <dbReference type="Proteomes" id="UP000038011"/>
    </source>
</evidence>
<dbReference type="Proteomes" id="UP000038011">
    <property type="component" value="Unassembled WGS sequence"/>
</dbReference>
<dbReference type="InterPro" id="IPR036388">
    <property type="entry name" value="WH-like_DNA-bd_sf"/>
</dbReference>
<accession>A0A0M9GN82</accession>
<dbReference type="Gene3D" id="3.40.190.10">
    <property type="entry name" value="Periplasmic binding protein-like II"/>
    <property type="match status" value="2"/>
</dbReference>
<dbReference type="SUPFAM" id="SSF46785">
    <property type="entry name" value="Winged helix' DNA-binding domain"/>
    <property type="match status" value="1"/>
</dbReference>
<evidence type="ECO:0000259" key="5">
    <source>
        <dbReference type="PROSITE" id="PS50931"/>
    </source>
</evidence>
<dbReference type="EMBL" id="JXMU01000011">
    <property type="protein sequence ID" value="KPB01426.1"/>
    <property type="molecule type" value="Genomic_DNA"/>
</dbReference>
<dbReference type="InterPro" id="IPR005119">
    <property type="entry name" value="LysR_subst-bd"/>
</dbReference>
<dbReference type="InterPro" id="IPR000847">
    <property type="entry name" value="LysR_HTH_N"/>
</dbReference>